<dbReference type="Proteomes" id="UP000297777">
    <property type="component" value="Unassembled WGS sequence"/>
</dbReference>
<accession>A0A4Z1EWK4</accession>
<gene>
    <name evidence="1" type="ORF">BTUL_0040g00660</name>
</gene>
<dbReference type="AlphaFoldDB" id="A0A4Z1EWK4"/>
<evidence type="ECO:0000313" key="2">
    <source>
        <dbReference type="Proteomes" id="UP000297777"/>
    </source>
</evidence>
<evidence type="ECO:0000313" key="1">
    <source>
        <dbReference type="EMBL" id="TGO15458.1"/>
    </source>
</evidence>
<dbReference type="OrthoDB" id="3553134at2759"/>
<comment type="caution">
    <text evidence="1">The sequence shown here is derived from an EMBL/GenBank/DDBJ whole genome shotgun (WGS) entry which is preliminary data.</text>
</comment>
<reference evidence="1 2" key="1">
    <citation type="submission" date="2017-12" db="EMBL/GenBank/DDBJ databases">
        <title>Comparative genomics of Botrytis spp.</title>
        <authorList>
            <person name="Valero-Jimenez C.A."/>
            <person name="Tapia P."/>
            <person name="Veloso J."/>
            <person name="Silva-Moreno E."/>
            <person name="Staats M."/>
            <person name="Valdes J.H."/>
            <person name="Van Kan J.A.L."/>
        </authorList>
    </citation>
    <scope>NUCLEOTIDE SEQUENCE [LARGE SCALE GENOMIC DNA]</scope>
    <source>
        <strain evidence="1 2">Bt9001</strain>
    </source>
</reference>
<organism evidence="1 2">
    <name type="scientific">Botrytis tulipae</name>
    <dbReference type="NCBI Taxonomy" id="87230"/>
    <lineage>
        <taxon>Eukaryota</taxon>
        <taxon>Fungi</taxon>
        <taxon>Dikarya</taxon>
        <taxon>Ascomycota</taxon>
        <taxon>Pezizomycotina</taxon>
        <taxon>Leotiomycetes</taxon>
        <taxon>Helotiales</taxon>
        <taxon>Sclerotiniaceae</taxon>
        <taxon>Botrytis</taxon>
    </lineage>
</organism>
<name>A0A4Z1EWK4_9HELO</name>
<proteinExistence type="predicted"/>
<protein>
    <submittedName>
        <fullName evidence="1">Uncharacterized protein</fullName>
    </submittedName>
</protein>
<keyword evidence="2" id="KW-1185">Reference proteome</keyword>
<sequence>MDDFLINTIGPIIKQNFIFILIAKRGIARTQIGIVPLQFFVEDKAHHGAVGLLDGVAVFEIFAQLRGFALEEIESVGADQVAHCGPAEQARGGVGREENVDVFLGEGLQGGWTVRGVRRGGDVGLPVVW</sequence>
<dbReference type="EMBL" id="PQXH01000040">
    <property type="protein sequence ID" value="TGO15458.1"/>
    <property type="molecule type" value="Genomic_DNA"/>
</dbReference>